<gene>
    <name evidence="1 3" type="primary">lptD</name>
    <name evidence="3" type="ORF">OKW52_15130</name>
</gene>
<comment type="similarity">
    <text evidence="1">Belongs to the LptD family.</text>
</comment>
<comment type="subcellular location">
    <subcellularLocation>
        <location evidence="1">Cell outer membrane</location>
    </subcellularLocation>
</comment>
<dbReference type="EMBL" id="JAPDFL010000001">
    <property type="protein sequence ID" value="MCW1933553.1"/>
    <property type="molecule type" value="Genomic_DNA"/>
</dbReference>
<dbReference type="Pfam" id="PF04453">
    <property type="entry name" value="LptD"/>
    <property type="match status" value="1"/>
</dbReference>
<comment type="subunit">
    <text evidence="1">Component of the lipopolysaccharide transport and assembly complex.</text>
</comment>
<feature type="domain" description="LptD C-terminal" evidence="2">
    <location>
        <begin position="291"/>
        <end position="629"/>
    </location>
</feature>
<evidence type="ECO:0000313" key="3">
    <source>
        <dbReference type="EMBL" id="MCW1933553.1"/>
    </source>
</evidence>
<feature type="signal peptide" evidence="1">
    <location>
        <begin position="1"/>
        <end position="43"/>
    </location>
</feature>
<keyword evidence="4" id="KW-1185">Reference proteome</keyword>
<reference evidence="3 4" key="1">
    <citation type="submission" date="2022-10" db="EMBL/GenBank/DDBJ databases">
        <title>Pararhodobacter sp. nov., isolated from marine algae.</title>
        <authorList>
            <person name="Choi B.J."/>
            <person name="Kim J.M."/>
            <person name="Lee J.K."/>
            <person name="Choi D.G."/>
            <person name="Jeon C.O."/>
        </authorList>
    </citation>
    <scope>NUCLEOTIDE SEQUENCE [LARGE SCALE GENOMIC DNA]</scope>
    <source>
        <strain evidence="3 4">ZQ420</strain>
    </source>
</reference>
<dbReference type="RefSeq" id="WP_264506447.1">
    <property type="nucleotide sequence ID" value="NZ_JAPDFL010000001.1"/>
</dbReference>
<evidence type="ECO:0000256" key="1">
    <source>
        <dbReference type="HAMAP-Rule" id="MF_01411"/>
    </source>
</evidence>
<proteinExistence type="inferred from homology"/>
<comment type="caution">
    <text evidence="1">Lacks conserved residue(s) required for the propagation of feature annotation.</text>
</comment>
<accession>A0ABT3H1H9</accession>
<evidence type="ECO:0000259" key="2">
    <source>
        <dbReference type="Pfam" id="PF04453"/>
    </source>
</evidence>
<comment type="function">
    <text evidence="1">Involved in the assembly of lipopolysaccharide (LPS) at the surface of the outer membrane.</text>
</comment>
<dbReference type="PANTHER" id="PTHR30189:SF1">
    <property type="entry name" value="LPS-ASSEMBLY PROTEIN LPTD"/>
    <property type="match status" value="1"/>
</dbReference>
<organism evidence="3 4">
    <name type="scientific">Pararhodobacter zhoushanensis</name>
    <dbReference type="NCBI Taxonomy" id="2479545"/>
    <lineage>
        <taxon>Bacteria</taxon>
        <taxon>Pseudomonadati</taxon>
        <taxon>Pseudomonadota</taxon>
        <taxon>Alphaproteobacteria</taxon>
        <taxon>Rhodobacterales</taxon>
        <taxon>Paracoccaceae</taxon>
        <taxon>Pararhodobacter</taxon>
    </lineage>
</organism>
<dbReference type="HAMAP" id="MF_01411">
    <property type="entry name" value="LPS_assembly_LptD"/>
    <property type="match status" value="1"/>
</dbReference>
<sequence precursor="true">MPRTTHKTGTLGRIAIATLVKVHACVLVAGLAAPLLAPAPARAQTTATVMADQVYVDGSGRLVASGAVEIWQGSVRVTAERVMFDRVSDALDIQGPITISDGPDQVVMADAAQLSPNLRAGLVTSARVVLNQQLQIAAARIEAGVNGVSQMEAVVASSCPVCASDPTPLWEIRADRVIHDDNTGRIQFQRAQFRFAGVPILYAPRLNLPAPGTTRLRGMLRPEVSLDSDLGLQAGIPYFIPFGDTSDLTLTPRASSRGMVSLGFRYRLARQNGGIEMGGQISRDELLPGRTRGYGYVRALFHLANDWVLSADVLAASERSYLETYDITSEARLRGHVTLERIRRDQAVRARFLGFYSMRLADDNDTLPNAATQVDAEHHHSLAGGDLTLGMGATAFVRHSSLDGVQGRDVARAHVRLSWRRSAILPGGIVATGALAGRFDHVRVDDDSAYPDPLNRQAAQAMVELRWPWATTTDSGARHVIEPVMQVIDSRRNGVTLPNDDNTMPELDAGNLFALTRSSAEGAPDDGARINAGLRWARQDASSWSTEALVGRIWRRDTLAGFDPAHVQPLGGARSDWLLAGRLSHSDGYALTLRMLLDDDANVTRAETNFAWAGDRTEVSTSYLYLPASSFEARTVTLSEWSLDVKHELNNGWRTTVGWDYDVAQSIFAAARTGLAYSNECLAVNLTLARHFVTATNPSASTRFNMRVELLGIGGRAPNSSGRTCRA</sequence>
<dbReference type="PANTHER" id="PTHR30189">
    <property type="entry name" value="LPS-ASSEMBLY PROTEIN"/>
    <property type="match status" value="1"/>
</dbReference>
<dbReference type="InterPro" id="IPR007543">
    <property type="entry name" value="LptD_C"/>
</dbReference>
<evidence type="ECO:0000313" key="4">
    <source>
        <dbReference type="Proteomes" id="UP001208938"/>
    </source>
</evidence>
<keyword evidence="1" id="KW-0998">Cell outer membrane</keyword>
<dbReference type="Proteomes" id="UP001208938">
    <property type="component" value="Unassembled WGS sequence"/>
</dbReference>
<keyword evidence="1" id="KW-0732">Signal</keyword>
<comment type="caution">
    <text evidence="3">The sequence shown here is derived from an EMBL/GenBank/DDBJ whole genome shotgun (WGS) entry which is preliminary data.</text>
</comment>
<dbReference type="InterPro" id="IPR050218">
    <property type="entry name" value="LptD"/>
</dbReference>
<protein>
    <recommendedName>
        <fullName evidence="1">LPS-assembly protein LptD</fullName>
    </recommendedName>
</protein>
<name>A0ABT3H1H9_9RHOB</name>
<keyword evidence="1" id="KW-0472">Membrane</keyword>
<dbReference type="InterPro" id="IPR020889">
    <property type="entry name" value="LipoPS_assembly_LptD"/>
</dbReference>
<feature type="chain" id="PRO_5044918433" description="LPS-assembly protein LptD" evidence="1">
    <location>
        <begin position="44"/>
        <end position="727"/>
    </location>
</feature>